<name>A0ABY8SU63_9BURK</name>
<organism evidence="11 12">
    <name type="scientific">Comamonas resistens</name>
    <dbReference type="NCBI Taxonomy" id="3046670"/>
    <lineage>
        <taxon>Bacteria</taxon>
        <taxon>Pseudomonadati</taxon>
        <taxon>Pseudomonadota</taxon>
        <taxon>Betaproteobacteria</taxon>
        <taxon>Burkholderiales</taxon>
        <taxon>Comamonadaceae</taxon>
        <taxon>Comamonas</taxon>
    </lineage>
</organism>
<comment type="pathway">
    <text evidence="2 9">Amino-acid biosynthesis; L-tryptophan biosynthesis; L-tryptophan from chorismate: step 3/5.</text>
</comment>
<keyword evidence="6 9" id="KW-0822">Tryptophan biosynthesis</keyword>
<dbReference type="GO" id="GO:0004640">
    <property type="term" value="F:phosphoribosylanthranilate isomerase activity"/>
    <property type="evidence" value="ECO:0007669"/>
    <property type="project" value="UniProtKB-EC"/>
</dbReference>
<keyword evidence="12" id="KW-1185">Reference proteome</keyword>
<keyword evidence="5 9" id="KW-0028">Amino-acid biosynthesis</keyword>
<evidence type="ECO:0000256" key="3">
    <source>
        <dbReference type="ARBA" id="ARBA00012572"/>
    </source>
</evidence>
<evidence type="ECO:0000313" key="12">
    <source>
        <dbReference type="Proteomes" id="UP001240697"/>
    </source>
</evidence>
<evidence type="ECO:0000256" key="4">
    <source>
        <dbReference type="ARBA" id="ARBA00022272"/>
    </source>
</evidence>
<reference evidence="11 12" key="1">
    <citation type="submission" date="2023-05" db="EMBL/GenBank/DDBJ databases">
        <authorList>
            <person name="Yin Y."/>
            <person name="Lu Z."/>
        </authorList>
    </citation>
    <scope>NUCLEOTIDE SEQUENCE [LARGE SCALE GENOMIC DNA]</scope>
    <source>
        <strain evidence="11 12">ZM22</strain>
    </source>
</reference>
<dbReference type="CDD" id="cd00405">
    <property type="entry name" value="PRAI"/>
    <property type="match status" value="1"/>
</dbReference>
<dbReference type="InterPro" id="IPR011060">
    <property type="entry name" value="RibuloseP-bd_barrel"/>
</dbReference>
<dbReference type="PANTHER" id="PTHR42894">
    <property type="entry name" value="N-(5'-PHOSPHORIBOSYL)ANTHRANILATE ISOMERASE"/>
    <property type="match status" value="1"/>
</dbReference>
<keyword evidence="7 9" id="KW-0057">Aromatic amino acid biosynthesis</keyword>
<dbReference type="RefSeq" id="WP_283487674.1">
    <property type="nucleotide sequence ID" value="NZ_CP125947.1"/>
</dbReference>
<comment type="catalytic activity">
    <reaction evidence="1 9">
        <text>N-(5-phospho-beta-D-ribosyl)anthranilate = 1-(2-carboxyphenylamino)-1-deoxy-D-ribulose 5-phosphate</text>
        <dbReference type="Rhea" id="RHEA:21540"/>
        <dbReference type="ChEBI" id="CHEBI:18277"/>
        <dbReference type="ChEBI" id="CHEBI:58613"/>
        <dbReference type="EC" id="5.3.1.24"/>
    </reaction>
</comment>
<evidence type="ECO:0000313" key="11">
    <source>
        <dbReference type="EMBL" id="WHS66597.1"/>
    </source>
</evidence>
<evidence type="ECO:0000256" key="2">
    <source>
        <dbReference type="ARBA" id="ARBA00004664"/>
    </source>
</evidence>
<dbReference type="NCBIfam" id="NF002299">
    <property type="entry name" value="PRK01222.1-6"/>
    <property type="match status" value="1"/>
</dbReference>
<dbReference type="EMBL" id="CP125947">
    <property type="protein sequence ID" value="WHS66597.1"/>
    <property type="molecule type" value="Genomic_DNA"/>
</dbReference>
<evidence type="ECO:0000256" key="9">
    <source>
        <dbReference type="HAMAP-Rule" id="MF_00135"/>
    </source>
</evidence>
<accession>A0ABY8SU63</accession>
<evidence type="ECO:0000259" key="10">
    <source>
        <dbReference type="Pfam" id="PF00697"/>
    </source>
</evidence>
<gene>
    <name evidence="9" type="primary">trpF</name>
    <name evidence="11" type="ORF">QMY55_05515</name>
</gene>
<dbReference type="Proteomes" id="UP001240697">
    <property type="component" value="Chromosome"/>
</dbReference>
<evidence type="ECO:0000256" key="1">
    <source>
        <dbReference type="ARBA" id="ARBA00001164"/>
    </source>
</evidence>
<evidence type="ECO:0000256" key="6">
    <source>
        <dbReference type="ARBA" id="ARBA00022822"/>
    </source>
</evidence>
<protein>
    <recommendedName>
        <fullName evidence="4 9">N-(5'-phosphoribosyl)anthranilate isomerase</fullName>
        <shortName evidence="9">PRAI</shortName>
        <ecNumber evidence="3 9">5.3.1.24</ecNumber>
    </recommendedName>
</protein>
<dbReference type="EC" id="5.3.1.24" evidence="3 9"/>
<feature type="domain" description="N-(5'phosphoribosyl) anthranilate isomerase (PRAI)" evidence="10">
    <location>
        <begin position="10"/>
        <end position="222"/>
    </location>
</feature>
<evidence type="ECO:0000256" key="8">
    <source>
        <dbReference type="ARBA" id="ARBA00023235"/>
    </source>
</evidence>
<dbReference type="HAMAP" id="MF_00135">
    <property type="entry name" value="PRAI"/>
    <property type="match status" value="1"/>
</dbReference>
<dbReference type="InterPro" id="IPR001240">
    <property type="entry name" value="PRAI_dom"/>
</dbReference>
<comment type="similarity">
    <text evidence="9">Belongs to the TrpF family.</text>
</comment>
<proteinExistence type="inferred from homology"/>
<dbReference type="PANTHER" id="PTHR42894:SF1">
    <property type="entry name" value="N-(5'-PHOSPHORIBOSYL)ANTHRANILATE ISOMERASE"/>
    <property type="match status" value="1"/>
</dbReference>
<dbReference type="InterPro" id="IPR013785">
    <property type="entry name" value="Aldolase_TIM"/>
</dbReference>
<evidence type="ECO:0000256" key="5">
    <source>
        <dbReference type="ARBA" id="ARBA00022605"/>
    </source>
</evidence>
<evidence type="ECO:0000256" key="7">
    <source>
        <dbReference type="ARBA" id="ARBA00023141"/>
    </source>
</evidence>
<sequence length="261" mass="27356">MSFIAPRTRIKICGLTREQDVDAAVQAGADAIGFVLYAQSPRAVTLERAAQLAGRLPPFVTPVLLFVNESANNVIAACARIPNACVQFHGDESPEDCEAATRGVQPWMRAARIPLGDDAIRFDLVEYAQRYSKAQAILLDAHVDGYGGGGKAFNWSLLPTSVASHLVLSGGLTPANVTDGILQVRPRGLSLAVDVSSGVEADGPDGKPLKGIKDAHKIHRFIAAVRAADASYLQTSSCLNTNTLTPSATSAATVAASPAKP</sequence>
<keyword evidence="8 9" id="KW-0413">Isomerase</keyword>
<dbReference type="SUPFAM" id="SSF51366">
    <property type="entry name" value="Ribulose-phoshate binding barrel"/>
    <property type="match status" value="1"/>
</dbReference>
<dbReference type="Pfam" id="PF00697">
    <property type="entry name" value="PRAI"/>
    <property type="match status" value="1"/>
</dbReference>
<dbReference type="InterPro" id="IPR044643">
    <property type="entry name" value="TrpF_fam"/>
</dbReference>
<dbReference type="Gene3D" id="3.20.20.70">
    <property type="entry name" value="Aldolase class I"/>
    <property type="match status" value="1"/>
</dbReference>